<comment type="catalytic activity">
    <reaction evidence="7">
        <text>cytidine(1402) in 16S rRNA + S-adenosyl-L-methionine = N(4)-methylcytidine(1402) in 16S rRNA + S-adenosyl-L-homocysteine + H(+)</text>
        <dbReference type="Rhea" id="RHEA:42928"/>
        <dbReference type="Rhea" id="RHEA-COMP:10286"/>
        <dbReference type="Rhea" id="RHEA-COMP:10287"/>
        <dbReference type="ChEBI" id="CHEBI:15378"/>
        <dbReference type="ChEBI" id="CHEBI:57856"/>
        <dbReference type="ChEBI" id="CHEBI:59789"/>
        <dbReference type="ChEBI" id="CHEBI:74506"/>
        <dbReference type="ChEBI" id="CHEBI:82748"/>
        <dbReference type="EC" id="2.1.1.199"/>
    </reaction>
</comment>
<proteinExistence type="inferred from homology"/>
<feature type="binding site" evidence="7">
    <location>
        <position position="110"/>
    </location>
    <ligand>
        <name>S-adenosyl-L-methionine</name>
        <dbReference type="ChEBI" id="CHEBI:59789"/>
    </ligand>
</feature>
<dbReference type="PIRSF" id="PIRSF004486">
    <property type="entry name" value="MraW"/>
    <property type="match status" value="1"/>
</dbReference>
<dbReference type="HAMAP" id="MF_01007">
    <property type="entry name" value="16SrRNA_methyltr_H"/>
    <property type="match status" value="1"/>
</dbReference>
<comment type="function">
    <text evidence="7">Specifically methylates the N4 position of cytidine in position 1402 (C1402) of 16S rRNA.</text>
</comment>
<feature type="binding site" evidence="7">
    <location>
        <position position="82"/>
    </location>
    <ligand>
        <name>S-adenosyl-L-methionine</name>
        <dbReference type="ChEBI" id="CHEBI:59789"/>
    </ligand>
</feature>
<dbReference type="SUPFAM" id="SSF81799">
    <property type="entry name" value="Putative methyltransferase TM0872, insert domain"/>
    <property type="match status" value="1"/>
</dbReference>
<feature type="compositionally biased region" description="Basic and acidic residues" evidence="8">
    <location>
        <begin position="307"/>
        <end position="317"/>
    </location>
</feature>
<gene>
    <name evidence="7 9" type="primary">rsmH</name>
    <name evidence="9" type="ORF">SCWH03_13150</name>
</gene>
<dbReference type="GO" id="GO:0005737">
    <property type="term" value="C:cytoplasm"/>
    <property type="evidence" value="ECO:0007669"/>
    <property type="project" value="UniProtKB-SubCell"/>
</dbReference>
<keyword evidence="3 7" id="KW-0698">rRNA processing</keyword>
<evidence type="ECO:0000256" key="7">
    <source>
        <dbReference type="HAMAP-Rule" id="MF_01007"/>
    </source>
</evidence>
<dbReference type="PANTHER" id="PTHR11265">
    <property type="entry name" value="S-ADENOSYL-METHYLTRANSFERASE MRAW"/>
    <property type="match status" value="1"/>
</dbReference>
<keyword evidence="10" id="KW-1185">Reference proteome</keyword>
<feature type="region of interest" description="Disordered" evidence="8">
    <location>
        <begin position="294"/>
        <end position="317"/>
    </location>
</feature>
<dbReference type="PANTHER" id="PTHR11265:SF0">
    <property type="entry name" value="12S RRNA N4-METHYLCYTIDINE METHYLTRANSFERASE"/>
    <property type="match status" value="1"/>
</dbReference>
<feature type="binding site" evidence="7">
    <location>
        <position position="103"/>
    </location>
    <ligand>
        <name>S-adenosyl-L-methionine</name>
        <dbReference type="ChEBI" id="CHEBI:59789"/>
    </ligand>
</feature>
<dbReference type="Pfam" id="PF01795">
    <property type="entry name" value="Methyltransf_5"/>
    <property type="match status" value="1"/>
</dbReference>
<comment type="subcellular location">
    <subcellularLocation>
        <location evidence="7">Cytoplasm</location>
    </subcellularLocation>
</comment>
<keyword evidence="6 7" id="KW-0949">S-adenosyl-L-methionine</keyword>
<evidence type="ECO:0000256" key="5">
    <source>
        <dbReference type="ARBA" id="ARBA00022679"/>
    </source>
</evidence>
<dbReference type="InterPro" id="IPR002903">
    <property type="entry name" value="RsmH"/>
</dbReference>
<dbReference type="Gene3D" id="1.10.150.170">
    <property type="entry name" value="Putative methyltransferase TM0872, insert domain"/>
    <property type="match status" value="1"/>
</dbReference>
<dbReference type="NCBIfam" id="TIGR00006">
    <property type="entry name" value="16S rRNA (cytosine(1402)-N(4))-methyltransferase RsmH"/>
    <property type="match status" value="1"/>
</dbReference>
<evidence type="ECO:0000256" key="2">
    <source>
        <dbReference type="ARBA" id="ARBA00022490"/>
    </source>
</evidence>
<dbReference type="AlphaFoldDB" id="A0A6A0ARV6"/>
<reference evidence="9 10" key="1">
    <citation type="submission" date="2020-02" db="EMBL/GenBank/DDBJ databases">
        <title>Whole Genome Shotgun Sequence of Streptomyces sp. strain CWH03.</title>
        <authorList>
            <person name="Dohra H."/>
            <person name="Kodani S."/>
            <person name="Yamamura H."/>
        </authorList>
    </citation>
    <scope>NUCLEOTIDE SEQUENCE [LARGE SCALE GENOMIC DNA]</scope>
    <source>
        <strain evidence="9 10">CWH03</strain>
    </source>
</reference>
<name>A0A6A0ARV6_9ACTN</name>
<dbReference type="SUPFAM" id="SSF53335">
    <property type="entry name" value="S-adenosyl-L-methionine-dependent methyltransferases"/>
    <property type="match status" value="1"/>
</dbReference>
<evidence type="ECO:0000256" key="3">
    <source>
        <dbReference type="ARBA" id="ARBA00022552"/>
    </source>
</evidence>
<dbReference type="FunFam" id="1.10.150.170:FF:000001">
    <property type="entry name" value="Ribosomal RNA small subunit methyltransferase H"/>
    <property type="match status" value="1"/>
</dbReference>
<dbReference type="Gene3D" id="3.40.50.150">
    <property type="entry name" value="Vaccinia Virus protein VP39"/>
    <property type="match status" value="1"/>
</dbReference>
<keyword evidence="4 7" id="KW-0489">Methyltransferase</keyword>
<evidence type="ECO:0000313" key="10">
    <source>
        <dbReference type="Proteomes" id="UP000484988"/>
    </source>
</evidence>
<dbReference type="EMBL" id="BLLG01000003">
    <property type="protein sequence ID" value="GFH35101.1"/>
    <property type="molecule type" value="Genomic_DNA"/>
</dbReference>
<evidence type="ECO:0000256" key="6">
    <source>
        <dbReference type="ARBA" id="ARBA00022691"/>
    </source>
</evidence>
<dbReference type="InterPro" id="IPR029063">
    <property type="entry name" value="SAM-dependent_MTases_sf"/>
</dbReference>
<dbReference type="EC" id="2.1.1.199" evidence="7"/>
<comment type="similarity">
    <text evidence="1 7">Belongs to the methyltransferase superfamily. RsmH family.</text>
</comment>
<feature type="binding site" evidence="7">
    <location>
        <position position="55"/>
    </location>
    <ligand>
        <name>S-adenosyl-L-methionine</name>
        <dbReference type="ChEBI" id="CHEBI:59789"/>
    </ligand>
</feature>
<dbReference type="GO" id="GO:0071424">
    <property type="term" value="F:rRNA (cytosine-N4-)-methyltransferase activity"/>
    <property type="evidence" value="ECO:0007669"/>
    <property type="project" value="UniProtKB-UniRule"/>
</dbReference>
<dbReference type="InterPro" id="IPR023397">
    <property type="entry name" value="SAM-dep_MeTrfase_MraW_recog"/>
</dbReference>
<protein>
    <recommendedName>
        <fullName evidence="7">Ribosomal RNA small subunit methyltransferase H</fullName>
        <ecNumber evidence="7">2.1.1.199</ecNumber>
    </recommendedName>
    <alternativeName>
        <fullName evidence="7">16S rRNA m(4)C1402 methyltransferase</fullName>
    </alternativeName>
    <alternativeName>
        <fullName evidence="7">rRNA (cytosine-N(4)-)-methyltransferase RsmH</fullName>
    </alternativeName>
</protein>
<organism evidence="9 10">
    <name type="scientific">Streptomyces pacificus</name>
    <dbReference type="NCBI Taxonomy" id="2705029"/>
    <lineage>
        <taxon>Bacteria</taxon>
        <taxon>Bacillati</taxon>
        <taxon>Actinomycetota</taxon>
        <taxon>Actinomycetes</taxon>
        <taxon>Kitasatosporales</taxon>
        <taxon>Streptomycetaceae</taxon>
        <taxon>Streptomyces</taxon>
    </lineage>
</organism>
<evidence type="ECO:0000256" key="8">
    <source>
        <dbReference type="SAM" id="MobiDB-lite"/>
    </source>
</evidence>
<evidence type="ECO:0000313" key="9">
    <source>
        <dbReference type="EMBL" id="GFH35101.1"/>
    </source>
</evidence>
<feature type="binding site" evidence="7">
    <location>
        <begin position="36"/>
        <end position="38"/>
    </location>
    <ligand>
        <name>S-adenosyl-L-methionine</name>
        <dbReference type="ChEBI" id="CHEBI:59789"/>
    </ligand>
</feature>
<keyword evidence="2 7" id="KW-0963">Cytoplasm</keyword>
<evidence type="ECO:0000256" key="1">
    <source>
        <dbReference type="ARBA" id="ARBA00010396"/>
    </source>
</evidence>
<dbReference type="GO" id="GO:0070475">
    <property type="term" value="P:rRNA base methylation"/>
    <property type="evidence" value="ECO:0007669"/>
    <property type="project" value="UniProtKB-UniRule"/>
</dbReference>
<dbReference type="Proteomes" id="UP000484988">
    <property type="component" value="Unassembled WGS sequence"/>
</dbReference>
<sequence>MLQRCLDLLAPALERPDGTAAGGPCPVVVDCTLGLGGHSEALLTRFPAARLVALDRDREALRLSGERLAPFGDRATLVHAVYDELPEVLGELGIPAVQGVLFDLGVSSMQLDEAGRGFAYAQDAPLDMRMDQTTGASAAEVLNTYPAGELVRILRAYGEEKQAKRIVAAIVRERGREPFTGSARLVELIREALPQAAKRTGGNPAKRTFQALRIEVNGELTALERAVPAAVKALAVGGRIAVLSYHSLEDRLVKQVLAQGAATTAPPGLPVVPERYQPRLKLLTRGAELPSEEEVARNRRAAPARLRGAERIREDVR</sequence>
<evidence type="ECO:0000256" key="4">
    <source>
        <dbReference type="ARBA" id="ARBA00022603"/>
    </source>
</evidence>
<keyword evidence="5 7" id="KW-0808">Transferase</keyword>
<accession>A0A6A0ARV6</accession>
<comment type="caution">
    <text evidence="9">The sequence shown here is derived from an EMBL/GenBank/DDBJ whole genome shotgun (WGS) entry which is preliminary data.</text>
</comment>